<evidence type="ECO:0000256" key="4">
    <source>
        <dbReference type="ARBA" id="ARBA00023274"/>
    </source>
</evidence>
<comment type="function">
    <text evidence="1">Plays an important role in the elongation step of protein synthesis.</text>
</comment>
<dbReference type="Proteomes" id="UP000710432">
    <property type="component" value="Unassembled WGS sequence"/>
</dbReference>
<dbReference type="InterPro" id="IPR038716">
    <property type="entry name" value="P1/P2_N_sf"/>
</dbReference>
<reference evidence="5" key="1">
    <citation type="submission" date="2020-03" db="EMBL/GenBank/DDBJ databases">
        <title>Studies in the Genomics of Life Span.</title>
        <authorList>
            <person name="Glass D."/>
        </authorList>
    </citation>
    <scope>NUCLEOTIDE SEQUENCE</scope>
    <source>
        <strain evidence="5">LTLLF</strain>
        <tissue evidence="5">Muscle</tissue>
    </source>
</reference>
<evidence type="ECO:0000256" key="3">
    <source>
        <dbReference type="ARBA" id="ARBA00022980"/>
    </source>
</evidence>
<comment type="caution">
    <text evidence="5">The sequence shown here is derived from an EMBL/GenBank/DDBJ whole genome shotgun (WGS) entry which is preliminary data.</text>
</comment>
<name>A0A8J6GY36_MICOH</name>
<dbReference type="AlphaFoldDB" id="A0A8J6GY36"/>
<keyword evidence="4" id="KW-0687">Ribonucleoprotein</keyword>
<keyword evidence="3 5" id="KW-0689">Ribosomal protein</keyword>
<dbReference type="GO" id="GO:1990904">
    <property type="term" value="C:ribonucleoprotein complex"/>
    <property type="evidence" value="ECO:0007669"/>
    <property type="project" value="UniProtKB-KW"/>
</dbReference>
<comment type="similarity">
    <text evidence="2">Belongs to the eukaryotic ribosomal protein P1/P2 family.</text>
</comment>
<gene>
    <name evidence="5" type="ORF">LTLLF_112895</name>
</gene>
<accession>A0A8J6GY36</accession>
<dbReference type="EMBL" id="JAATJU010007948">
    <property type="protein sequence ID" value="KAH0519121.1"/>
    <property type="molecule type" value="Genomic_DNA"/>
</dbReference>
<dbReference type="GO" id="GO:0005840">
    <property type="term" value="C:ribosome"/>
    <property type="evidence" value="ECO:0007669"/>
    <property type="project" value="UniProtKB-KW"/>
</dbReference>
<evidence type="ECO:0000256" key="1">
    <source>
        <dbReference type="ARBA" id="ARBA00003362"/>
    </source>
</evidence>
<dbReference type="Gene3D" id="1.10.10.1410">
    <property type="match status" value="1"/>
</dbReference>
<protein>
    <submittedName>
        <fullName evidence="5">60S acidic ribosomal protein P1</fullName>
    </submittedName>
</protein>
<evidence type="ECO:0000256" key="2">
    <source>
        <dbReference type="ARBA" id="ARBA00005436"/>
    </source>
</evidence>
<proteinExistence type="inferred from homology"/>
<evidence type="ECO:0000313" key="6">
    <source>
        <dbReference type="Proteomes" id="UP000710432"/>
    </source>
</evidence>
<sequence>MQVTPWPPSPSSYAIYPIFFLYDDMVTNTEDKIIALLKVAGVNAEPFGPDLFAKSTLESLPAM</sequence>
<organism evidence="5 6">
    <name type="scientific">Microtus ochrogaster</name>
    <name type="common">Prairie vole</name>
    <dbReference type="NCBI Taxonomy" id="79684"/>
    <lineage>
        <taxon>Eukaryota</taxon>
        <taxon>Metazoa</taxon>
        <taxon>Chordata</taxon>
        <taxon>Craniata</taxon>
        <taxon>Vertebrata</taxon>
        <taxon>Euteleostomi</taxon>
        <taxon>Mammalia</taxon>
        <taxon>Eutheria</taxon>
        <taxon>Euarchontoglires</taxon>
        <taxon>Glires</taxon>
        <taxon>Rodentia</taxon>
        <taxon>Myomorpha</taxon>
        <taxon>Muroidea</taxon>
        <taxon>Cricetidae</taxon>
        <taxon>Arvicolinae</taxon>
        <taxon>Microtus</taxon>
    </lineage>
</organism>
<evidence type="ECO:0000313" key="5">
    <source>
        <dbReference type="EMBL" id="KAH0519121.1"/>
    </source>
</evidence>